<dbReference type="GO" id="GO:0004798">
    <property type="term" value="F:dTMP kinase activity"/>
    <property type="evidence" value="ECO:0007669"/>
    <property type="project" value="UniProtKB-UniRule"/>
</dbReference>
<reference evidence="13 14" key="1">
    <citation type="submission" date="2020-02" db="EMBL/GenBank/DDBJ databases">
        <authorList>
            <person name="Hogendoorn C."/>
        </authorList>
    </citation>
    <scope>NUCLEOTIDE SEQUENCE [LARGE SCALE GENOMIC DNA]</scope>
    <source>
        <strain evidence="13">R501</strain>
    </source>
</reference>
<dbReference type="GO" id="GO:0005829">
    <property type="term" value="C:cytosol"/>
    <property type="evidence" value="ECO:0007669"/>
    <property type="project" value="TreeGrafter"/>
</dbReference>
<dbReference type="GO" id="GO:0006233">
    <property type="term" value="P:dTDP biosynthetic process"/>
    <property type="evidence" value="ECO:0007669"/>
    <property type="project" value="InterPro"/>
</dbReference>
<proteinExistence type="inferred from homology"/>
<evidence type="ECO:0000256" key="3">
    <source>
        <dbReference type="ARBA" id="ARBA00017144"/>
    </source>
</evidence>
<comment type="function">
    <text evidence="10 11">Phosphorylation of dTMP to form dTDP in both de novo and salvage pathways of dTTP synthesis.</text>
</comment>
<dbReference type="PANTHER" id="PTHR10344:SF4">
    <property type="entry name" value="UMP-CMP KINASE 2, MITOCHONDRIAL"/>
    <property type="match status" value="1"/>
</dbReference>
<dbReference type="GO" id="GO:0005524">
    <property type="term" value="F:ATP binding"/>
    <property type="evidence" value="ECO:0007669"/>
    <property type="project" value="UniProtKB-UniRule"/>
</dbReference>
<accession>A0A6F8ZK77</accession>
<keyword evidence="5 11" id="KW-0545">Nucleotide biosynthesis</keyword>
<evidence type="ECO:0000256" key="10">
    <source>
        <dbReference type="ARBA" id="ARBA00057735"/>
    </source>
</evidence>
<evidence type="ECO:0000259" key="12">
    <source>
        <dbReference type="Pfam" id="PF02223"/>
    </source>
</evidence>
<keyword evidence="8 11" id="KW-0067">ATP-binding</keyword>
<evidence type="ECO:0000256" key="4">
    <source>
        <dbReference type="ARBA" id="ARBA00022679"/>
    </source>
</evidence>
<protein>
    <recommendedName>
        <fullName evidence="3 11">Thymidylate kinase</fullName>
        <ecNumber evidence="2 11">2.7.4.9</ecNumber>
    </recommendedName>
    <alternativeName>
        <fullName evidence="11">dTMP kinase</fullName>
    </alternativeName>
</protein>
<dbReference type="CDD" id="cd01672">
    <property type="entry name" value="TMPK"/>
    <property type="match status" value="1"/>
</dbReference>
<dbReference type="AlphaFoldDB" id="A0A6F8ZK77"/>
<dbReference type="GO" id="GO:0006235">
    <property type="term" value="P:dTTP biosynthetic process"/>
    <property type="evidence" value="ECO:0007669"/>
    <property type="project" value="UniProtKB-UniRule"/>
</dbReference>
<dbReference type="KEGG" id="hfv:R50_2645"/>
<sequence length="213" mass="22410">MGAAVGGRGLFISFEGLDGVGKSTQAAALAAWLGWRWGREVVMVREPGGTPLGEAVRRLLLDAGGAAPASVRAEALLFAAARAELVERVVRPALARGAVVVADRFADSTVAYQGYGLGLGPRVTAAINAWATGGLEPHLTIWLDGPPLGPLSGDRIEQRGEDFRERVRAGYAALAAADPRRWRRVEADRPLEQVTAQVQGLVERLLAGKGAEA</sequence>
<dbReference type="HAMAP" id="MF_00165">
    <property type="entry name" value="Thymidylate_kinase"/>
    <property type="match status" value="1"/>
</dbReference>
<keyword evidence="4 11" id="KW-0808">Transferase</keyword>
<dbReference type="Pfam" id="PF02223">
    <property type="entry name" value="Thymidylate_kin"/>
    <property type="match status" value="1"/>
</dbReference>
<dbReference type="Gene3D" id="3.40.50.300">
    <property type="entry name" value="P-loop containing nucleotide triphosphate hydrolases"/>
    <property type="match status" value="1"/>
</dbReference>
<dbReference type="NCBIfam" id="TIGR00041">
    <property type="entry name" value="DTMP_kinase"/>
    <property type="match status" value="1"/>
</dbReference>
<dbReference type="FunFam" id="3.40.50.300:FF:000225">
    <property type="entry name" value="Thymidylate kinase"/>
    <property type="match status" value="1"/>
</dbReference>
<evidence type="ECO:0000256" key="8">
    <source>
        <dbReference type="ARBA" id="ARBA00022840"/>
    </source>
</evidence>
<keyword evidence="6 11" id="KW-0547">Nucleotide-binding</keyword>
<organism evidence="13 14">
    <name type="scientific">Candidatus Hydrogenisulfobacillus filiaventi</name>
    <dbReference type="NCBI Taxonomy" id="2707344"/>
    <lineage>
        <taxon>Bacteria</taxon>
        <taxon>Bacillati</taxon>
        <taxon>Bacillota</taxon>
        <taxon>Clostridia</taxon>
        <taxon>Eubacteriales</taxon>
        <taxon>Clostridiales Family XVII. Incertae Sedis</taxon>
        <taxon>Candidatus Hydrogenisulfobacillus</taxon>
    </lineage>
</organism>
<dbReference type="GO" id="GO:0006227">
    <property type="term" value="P:dUDP biosynthetic process"/>
    <property type="evidence" value="ECO:0007669"/>
    <property type="project" value="TreeGrafter"/>
</dbReference>
<dbReference type="InterPro" id="IPR027417">
    <property type="entry name" value="P-loop_NTPase"/>
</dbReference>
<feature type="binding site" evidence="11">
    <location>
        <begin position="16"/>
        <end position="23"/>
    </location>
    <ligand>
        <name>ATP</name>
        <dbReference type="ChEBI" id="CHEBI:30616"/>
    </ligand>
</feature>
<dbReference type="Proteomes" id="UP000503399">
    <property type="component" value="Chromosome"/>
</dbReference>
<evidence type="ECO:0000256" key="7">
    <source>
        <dbReference type="ARBA" id="ARBA00022777"/>
    </source>
</evidence>
<gene>
    <name evidence="11 13" type="primary">tmk</name>
    <name evidence="13" type="ORF">R50_2645</name>
</gene>
<feature type="domain" description="Thymidylate kinase-like" evidence="12">
    <location>
        <begin position="14"/>
        <end position="197"/>
    </location>
</feature>
<comment type="catalytic activity">
    <reaction evidence="9 11">
        <text>dTMP + ATP = dTDP + ADP</text>
        <dbReference type="Rhea" id="RHEA:13517"/>
        <dbReference type="ChEBI" id="CHEBI:30616"/>
        <dbReference type="ChEBI" id="CHEBI:58369"/>
        <dbReference type="ChEBI" id="CHEBI:63528"/>
        <dbReference type="ChEBI" id="CHEBI:456216"/>
        <dbReference type="EC" id="2.7.4.9"/>
    </reaction>
</comment>
<evidence type="ECO:0000256" key="2">
    <source>
        <dbReference type="ARBA" id="ARBA00012980"/>
    </source>
</evidence>
<dbReference type="PANTHER" id="PTHR10344">
    <property type="entry name" value="THYMIDYLATE KINASE"/>
    <property type="match status" value="1"/>
</dbReference>
<evidence type="ECO:0000256" key="1">
    <source>
        <dbReference type="ARBA" id="ARBA00009776"/>
    </source>
</evidence>
<keyword evidence="14" id="KW-1185">Reference proteome</keyword>
<evidence type="ECO:0000256" key="11">
    <source>
        <dbReference type="HAMAP-Rule" id="MF_00165"/>
    </source>
</evidence>
<dbReference type="SUPFAM" id="SSF52540">
    <property type="entry name" value="P-loop containing nucleoside triphosphate hydrolases"/>
    <property type="match status" value="1"/>
</dbReference>
<dbReference type="EMBL" id="LR778114">
    <property type="protein sequence ID" value="CAB1130137.1"/>
    <property type="molecule type" value="Genomic_DNA"/>
</dbReference>
<dbReference type="InterPro" id="IPR039430">
    <property type="entry name" value="Thymidylate_kin-like_dom"/>
</dbReference>
<comment type="similarity">
    <text evidence="1 11">Belongs to the thymidylate kinase family.</text>
</comment>
<keyword evidence="7 11" id="KW-0418">Kinase</keyword>
<evidence type="ECO:0000256" key="5">
    <source>
        <dbReference type="ARBA" id="ARBA00022727"/>
    </source>
</evidence>
<evidence type="ECO:0000313" key="13">
    <source>
        <dbReference type="EMBL" id="CAB1130137.1"/>
    </source>
</evidence>
<dbReference type="InterPro" id="IPR018094">
    <property type="entry name" value="Thymidylate_kinase"/>
</dbReference>
<evidence type="ECO:0000313" key="14">
    <source>
        <dbReference type="Proteomes" id="UP000503399"/>
    </source>
</evidence>
<evidence type="ECO:0000256" key="6">
    <source>
        <dbReference type="ARBA" id="ARBA00022741"/>
    </source>
</evidence>
<dbReference type="EC" id="2.7.4.9" evidence="2 11"/>
<evidence type="ECO:0000256" key="9">
    <source>
        <dbReference type="ARBA" id="ARBA00048743"/>
    </source>
</evidence>
<name>A0A6F8ZK77_9FIRM</name>